<sequence>MICIYFHSISVLPIQSGFQCPTSPYTSCPQGWKLRLEYDACICYRPDQIDAQYNWWGDTSSSSSLPTVSSLSNNQLLLMNSRKSTNITIHNENHNQITSQNFAQNRIYDHQDDLYLIKVNYANSYLSNSSTLGQGIYCPPNWDFYEFNCAMIITDHEEKMSLSQDLLLIHKDVSCTTRIDLKRPTEAEIKAKSGTRKVFQ</sequence>
<organism evidence="1 2">
    <name type="scientific">Schistosoma curassoni</name>
    <dbReference type="NCBI Taxonomy" id="6186"/>
    <lineage>
        <taxon>Eukaryota</taxon>
        <taxon>Metazoa</taxon>
        <taxon>Spiralia</taxon>
        <taxon>Lophotrochozoa</taxon>
        <taxon>Platyhelminthes</taxon>
        <taxon>Trematoda</taxon>
        <taxon>Digenea</taxon>
        <taxon>Strigeidida</taxon>
        <taxon>Schistosomatoidea</taxon>
        <taxon>Schistosomatidae</taxon>
        <taxon>Schistosoma</taxon>
    </lineage>
</organism>
<name>A0A3P8C208_9TREM</name>
<reference evidence="1 2" key="1">
    <citation type="submission" date="2018-11" db="EMBL/GenBank/DDBJ databases">
        <authorList>
            <consortium name="Pathogen Informatics"/>
        </authorList>
    </citation>
    <scope>NUCLEOTIDE SEQUENCE [LARGE SCALE GENOMIC DNA]</scope>
    <source>
        <strain>Dakar</strain>
        <strain evidence="2">Senegal</strain>
    </source>
</reference>
<dbReference type="Proteomes" id="UP000279833">
    <property type="component" value="Unassembled WGS sequence"/>
</dbReference>
<keyword evidence="2" id="KW-1185">Reference proteome</keyword>
<protein>
    <submittedName>
        <fullName evidence="1">Uncharacterized protein</fullName>
    </submittedName>
</protein>
<dbReference type="AlphaFoldDB" id="A0A3P8C208"/>
<dbReference type="EMBL" id="UZAK01032906">
    <property type="protein sequence ID" value="VDP32492.1"/>
    <property type="molecule type" value="Genomic_DNA"/>
</dbReference>
<proteinExistence type="predicted"/>
<evidence type="ECO:0000313" key="1">
    <source>
        <dbReference type="EMBL" id="VDP32492.1"/>
    </source>
</evidence>
<gene>
    <name evidence="1" type="ORF">SCUD_LOCUS8783</name>
</gene>
<accession>A0A3P8C208</accession>
<evidence type="ECO:0000313" key="2">
    <source>
        <dbReference type="Proteomes" id="UP000279833"/>
    </source>
</evidence>